<protein>
    <recommendedName>
        <fullName evidence="4">Heat shock protein 70</fullName>
    </recommendedName>
</protein>
<evidence type="ECO:0000313" key="2">
    <source>
        <dbReference type="EMBL" id="KAK5545236.1"/>
    </source>
</evidence>
<dbReference type="AlphaFoldDB" id="A0AAV9QJA3"/>
<evidence type="ECO:0008006" key="4">
    <source>
        <dbReference type="Google" id="ProtNLM"/>
    </source>
</evidence>
<comment type="caution">
    <text evidence="2">The sequence shown here is derived from an EMBL/GenBank/DDBJ whole genome shotgun (WGS) entry which is preliminary data.</text>
</comment>
<dbReference type="Gene3D" id="3.30.420.40">
    <property type="match status" value="1"/>
</dbReference>
<dbReference type="SUPFAM" id="SSF53067">
    <property type="entry name" value="Actin-like ATPase domain"/>
    <property type="match status" value="1"/>
</dbReference>
<feature type="compositionally biased region" description="Acidic residues" evidence="1">
    <location>
        <begin position="13"/>
        <end position="22"/>
    </location>
</feature>
<feature type="region of interest" description="Disordered" evidence="1">
    <location>
        <begin position="11"/>
        <end position="62"/>
    </location>
</feature>
<dbReference type="InterPro" id="IPR043129">
    <property type="entry name" value="ATPase_NBD"/>
</dbReference>
<dbReference type="PANTHER" id="PTHR14187:SF81">
    <property type="entry name" value="HSP70 FAMILY PROTEIN (AFU_ORTHOLOGUE AFUA_4G14040)"/>
    <property type="match status" value="1"/>
</dbReference>
<sequence>MASYLNVLGVPDTESDSCDDVSDTVKVPKKPASRTNRKRPGAPVDDEAREKKRQQAAARSERKAEEARNLLFVGVDIGTTCSGLAFCSYKESWDKLTVISRYHGGENEHLEKVPTRIAYAAENDMPADVFGDAVEDGMTAYQWFKLLLAGKLKPTEFDDPHLEKATGNKTLRLPKGKTAQAVLTDFLTLLCKLFLKRLKKAMGSAKAVEKTKFVFVVTVPATWPLAARQATRDAAVAAGFGGREGDEVVLIDEPEAAAVLAIKSAIARYDTSAFEASPCPTNQNSANP</sequence>
<organism evidence="2 3">
    <name type="scientific">Vermiconidia calcicola</name>
    <dbReference type="NCBI Taxonomy" id="1690605"/>
    <lineage>
        <taxon>Eukaryota</taxon>
        <taxon>Fungi</taxon>
        <taxon>Dikarya</taxon>
        <taxon>Ascomycota</taxon>
        <taxon>Pezizomycotina</taxon>
        <taxon>Dothideomycetes</taxon>
        <taxon>Dothideomycetidae</taxon>
        <taxon>Mycosphaerellales</taxon>
        <taxon>Extremaceae</taxon>
        <taxon>Vermiconidia</taxon>
    </lineage>
</organism>
<dbReference type="PANTHER" id="PTHR14187">
    <property type="entry name" value="ALPHA KINASE/ELONGATION FACTOR 2 KINASE"/>
    <property type="match status" value="1"/>
</dbReference>
<evidence type="ECO:0000256" key="1">
    <source>
        <dbReference type="SAM" id="MobiDB-lite"/>
    </source>
</evidence>
<gene>
    <name evidence="2" type="ORF">LTR25_000243</name>
</gene>
<keyword evidence="3" id="KW-1185">Reference proteome</keyword>
<reference evidence="2 3" key="1">
    <citation type="submission" date="2023-06" db="EMBL/GenBank/DDBJ databases">
        <title>Black Yeasts Isolated from many extreme environments.</title>
        <authorList>
            <person name="Coleine C."/>
            <person name="Stajich J.E."/>
            <person name="Selbmann L."/>
        </authorList>
    </citation>
    <scope>NUCLEOTIDE SEQUENCE [LARGE SCALE GENOMIC DNA]</scope>
    <source>
        <strain evidence="2 3">CCFEE 5887</strain>
    </source>
</reference>
<dbReference type="EMBL" id="JAXLQG010000001">
    <property type="protein sequence ID" value="KAK5545236.1"/>
    <property type="molecule type" value="Genomic_DNA"/>
</dbReference>
<dbReference type="Proteomes" id="UP001345827">
    <property type="component" value="Unassembled WGS sequence"/>
</dbReference>
<dbReference type="PRINTS" id="PR00301">
    <property type="entry name" value="HEATSHOCK70"/>
</dbReference>
<name>A0AAV9QJA3_9PEZI</name>
<accession>A0AAV9QJA3</accession>
<feature type="compositionally biased region" description="Basic residues" evidence="1">
    <location>
        <begin position="27"/>
        <end position="40"/>
    </location>
</feature>
<proteinExistence type="predicted"/>
<evidence type="ECO:0000313" key="3">
    <source>
        <dbReference type="Proteomes" id="UP001345827"/>
    </source>
</evidence>